<dbReference type="RefSeq" id="WP_081182505.1">
    <property type="nucleotide sequence ID" value="NZ_MJEA01000002.1"/>
</dbReference>
<keyword evidence="1" id="KW-0812">Transmembrane</keyword>
<protein>
    <submittedName>
        <fullName evidence="2">Uncharacterized protein</fullName>
    </submittedName>
</protein>
<accession>A0A1V8YVY4</accession>
<proteinExistence type="predicted"/>
<keyword evidence="1" id="KW-0472">Membrane</keyword>
<reference evidence="2 3" key="1">
    <citation type="journal article" date="2017" name="BMC Microbiol.">
        <title>Comparative genomics of Enterococcus spp. isolated from bovine feces.</title>
        <authorList>
            <person name="Beukers A.G."/>
            <person name="Zaheer R."/>
            <person name="Goji N."/>
            <person name="Amoako K.K."/>
            <person name="Chaves A.V."/>
            <person name="Ward M.P."/>
            <person name="McAllister T.A."/>
        </authorList>
    </citation>
    <scope>NUCLEOTIDE SEQUENCE [LARGE SCALE GENOMIC DNA]</scope>
    <source>
        <strain evidence="2 3">F1129D 143</strain>
    </source>
</reference>
<feature type="transmembrane region" description="Helical" evidence="1">
    <location>
        <begin position="30"/>
        <end position="54"/>
    </location>
</feature>
<gene>
    <name evidence="2" type="ORF">BH747_03325</name>
</gene>
<comment type="caution">
    <text evidence="2">The sequence shown here is derived from an EMBL/GenBank/DDBJ whole genome shotgun (WGS) entry which is preliminary data.</text>
</comment>
<evidence type="ECO:0000256" key="1">
    <source>
        <dbReference type="SAM" id="Phobius"/>
    </source>
</evidence>
<dbReference type="Proteomes" id="UP000192477">
    <property type="component" value="Unassembled WGS sequence"/>
</dbReference>
<organism evidence="2 3">
    <name type="scientific">Enterococcus villorum</name>
    <dbReference type="NCBI Taxonomy" id="112904"/>
    <lineage>
        <taxon>Bacteria</taxon>
        <taxon>Bacillati</taxon>
        <taxon>Bacillota</taxon>
        <taxon>Bacilli</taxon>
        <taxon>Lactobacillales</taxon>
        <taxon>Enterococcaceae</taxon>
        <taxon>Enterococcus</taxon>
    </lineage>
</organism>
<keyword evidence="1" id="KW-1133">Transmembrane helix</keyword>
<evidence type="ECO:0000313" key="3">
    <source>
        <dbReference type="Proteomes" id="UP000192477"/>
    </source>
</evidence>
<evidence type="ECO:0000313" key="2">
    <source>
        <dbReference type="EMBL" id="OQO71046.1"/>
    </source>
</evidence>
<name>A0A1V8YVY4_9ENTE</name>
<dbReference type="AlphaFoldDB" id="A0A1V8YVY4"/>
<sequence length="71" mass="8014">MLLLAFLVPVFGLIFPIIILKNYQKDYHPGWIKVIAIVAFIFQLAVIISVLLSLTTGSEQIDNIKNTLENQ</sequence>
<dbReference type="EMBL" id="MJEA01000002">
    <property type="protein sequence ID" value="OQO71046.1"/>
    <property type="molecule type" value="Genomic_DNA"/>
</dbReference>